<dbReference type="Proteomes" id="UP000027647">
    <property type="component" value="Unassembled WGS sequence"/>
</dbReference>
<dbReference type="AlphaFoldDB" id="A0A074MDX3"/>
<dbReference type="InterPro" id="IPR006656">
    <property type="entry name" value="Mopterin_OxRdtase"/>
</dbReference>
<dbReference type="Pfam" id="PF00384">
    <property type="entry name" value="Molybdopterin"/>
    <property type="match status" value="1"/>
</dbReference>
<dbReference type="PROSITE" id="PS51669">
    <property type="entry name" value="4FE4S_MOW_BIS_MGD"/>
    <property type="match status" value="1"/>
</dbReference>
<keyword evidence="4" id="KW-0411">Iron-sulfur</keyword>
<dbReference type="InterPro" id="IPR006657">
    <property type="entry name" value="MoPterin_dinucl-bd_dom"/>
</dbReference>
<accession>A0A074MDX3</accession>
<dbReference type="PANTHER" id="PTHR43742:SF6">
    <property type="entry name" value="OXIDOREDUCTASE YYAE-RELATED"/>
    <property type="match status" value="1"/>
</dbReference>
<dbReference type="InterPro" id="IPR006963">
    <property type="entry name" value="Mopterin_OxRdtase_4Fe-4S_dom"/>
</dbReference>
<feature type="domain" description="4Fe-4S Mo/W bis-MGD-type" evidence="5">
    <location>
        <begin position="2"/>
        <end position="58"/>
    </location>
</feature>
<protein>
    <submittedName>
        <fullName evidence="6">Oxidoreductase</fullName>
    </submittedName>
</protein>
<keyword evidence="3" id="KW-0408">Iron</keyword>
<comment type="similarity">
    <text evidence="1">Belongs to the prokaryotic molybdopterin-containing oxidoreductase family.</text>
</comment>
<dbReference type="GO" id="GO:0051536">
    <property type="term" value="F:iron-sulfur cluster binding"/>
    <property type="evidence" value="ECO:0007669"/>
    <property type="project" value="UniProtKB-KW"/>
</dbReference>
<dbReference type="SUPFAM" id="SSF53706">
    <property type="entry name" value="Formate dehydrogenase/DMSO reductase, domains 1-3"/>
    <property type="match status" value="1"/>
</dbReference>
<dbReference type="PANTHER" id="PTHR43742">
    <property type="entry name" value="TRIMETHYLAMINE-N-OXIDE REDUCTASE"/>
    <property type="match status" value="1"/>
</dbReference>
<dbReference type="RefSeq" id="WP_034957958.1">
    <property type="nucleotide sequence ID" value="NZ_JMIW01000001.1"/>
</dbReference>
<dbReference type="GO" id="GO:0043546">
    <property type="term" value="F:molybdopterin cofactor binding"/>
    <property type="evidence" value="ECO:0007669"/>
    <property type="project" value="InterPro"/>
</dbReference>
<dbReference type="Pfam" id="PF01568">
    <property type="entry name" value="Molydop_binding"/>
    <property type="match status" value="1"/>
</dbReference>
<dbReference type="SMART" id="SM00926">
    <property type="entry name" value="Molybdop_Fe4S4"/>
    <property type="match status" value="1"/>
</dbReference>
<dbReference type="InterPro" id="IPR050612">
    <property type="entry name" value="Prok_Mopterin_Oxidored"/>
</dbReference>
<dbReference type="Gene3D" id="3.30.200.210">
    <property type="match status" value="1"/>
</dbReference>
<dbReference type="Gene3D" id="2.40.40.20">
    <property type="match status" value="1"/>
</dbReference>
<dbReference type="OrthoDB" id="9759518at2"/>
<keyword evidence="7" id="KW-1185">Reference proteome</keyword>
<dbReference type="EMBL" id="JMIW01000001">
    <property type="protein sequence ID" value="KEO91644.1"/>
    <property type="molecule type" value="Genomic_DNA"/>
</dbReference>
<evidence type="ECO:0000256" key="2">
    <source>
        <dbReference type="ARBA" id="ARBA00022723"/>
    </source>
</evidence>
<dbReference type="Pfam" id="PF04879">
    <property type="entry name" value="Molybdop_Fe4S4"/>
    <property type="match status" value="1"/>
</dbReference>
<sequence length="699" mass="75721">MTVIHKRTCHICEANCGILVEVEGRRVLSIKGNPDNPLSRGYICPKATAIADLQDDPDRLRTPMKRVGDGWEEMDWDEAYREIAAKVAAIDPVGTASAFYRGNPSAHDYALVLQSRHLQRAVGAKRSYSASTLDQMPHHYVQYQMYGHVSLAAVPDIDRTQALLILGGNPMASNGSLWTVPDFRGRVRELHARGGTMTVVDPRKTETAKVADHWVPIKPGTDTALLVAILKIVLEAKPDLRPGLAEVCDQNLDAVRDALAQFEIAGLSAFCGVSEDDIRAMAAPFTGDEPAAIYGRMGVSVCEFGAFNHWIVQLINLASGNLDRVGGTMFPKPLFDLVGLNGPGGVSTVVTSRGTLPSVMGETPMVAFADEMLREDDGRIKVLFVQSGNPVLSAPDGRKTEEGLQKLDLMVAFDPHITETSRHADYVLPPCGPLEKDHFNMFFGPLSVRNFGAYSAPTLPMEEGAKTDWEIVSELAIAVHAAKGSSAPNMQTPREQLDALLKASPAGMSLAEVEAMPDGVDLGPLEPCIKTRVKTHDQKIHVAPAELLADIERFAQTLNEVPEDALRLIGRRHVRSNNSWLHNSHRLVKGPDRCTLMMHPEDAKLRGIADGQAIAIQSDVTVIETTAEITDDMMQGVVSLPHGWGHNRSGLSWKTAADHAGVSFNDLVGTQRYDALTGNAVLNGIAVSVAPKEKEVAVA</sequence>
<evidence type="ECO:0000256" key="3">
    <source>
        <dbReference type="ARBA" id="ARBA00023004"/>
    </source>
</evidence>
<dbReference type="eggNOG" id="COG0243">
    <property type="taxonomic scope" value="Bacteria"/>
</dbReference>
<evidence type="ECO:0000256" key="4">
    <source>
        <dbReference type="ARBA" id="ARBA00023014"/>
    </source>
</evidence>
<evidence type="ECO:0000313" key="7">
    <source>
        <dbReference type="Proteomes" id="UP000027647"/>
    </source>
</evidence>
<evidence type="ECO:0000259" key="5">
    <source>
        <dbReference type="PROSITE" id="PS51669"/>
    </source>
</evidence>
<dbReference type="GO" id="GO:0016491">
    <property type="term" value="F:oxidoreductase activity"/>
    <property type="evidence" value="ECO:0007669"/>
    <property type="project" value="InterPro"/>
</dbReference>
<keyword evidence="2" id="KW-0479">Metal-binding</keyword>
<dbReference type="Gene3D" id="3.40.50.740">
    <property type="match status" value="1"/>
</dbReference>
<dbReference type="Gene3D" id="3.40.228.10">
    <property type="entry name" value="Dimethylsulfoxide Reductase, domain 2"/>
    <property type="match status" value="1"/>
</dbReference>
<name>A0A074MDX3_ERYLO</name>
<organism evidence="6 7">
    <name type="scientific">Erythrobacter longus</name>
    <dbReference type="NCBI Taxonomy" id="1044"/>
    <lineage>
        <taxon>Bacteria</taxon>
        <taxon>Pseudomonadati</taxon>
        <taxon>Pseudomonadota</taxon>
        <taxon>Alphaproteobacteria</taxon>
        <taxon>Sphingomonadales</taxon>
        <taxon>Erythrobacteraceae</taxon>
        <taxon>Erythrobacter/Porphyrobacter group</taxon>
        <taxon>Erythrobacter</taxon>
    </lineage>
</organism>
<proteinExistence type="inferred from homology"/>
<gene>
    <name evidence="6" type="ORF">EH31_02945</name>
</gene>
<reference evidence="6 7" key="1">
    <citation type="submission" date="2014-04" db="EMBL/GenBank/DDBJ databases">
        <title>A comprehensive comparison of genomes of Erythrobacter spp. strains.</title>
        <authorList>
            <person name="Zheng Q."/>
        </authorList>
    </citation>
    <scope>NUCLEOTIDE SEQUENCE [LARGE SCALE GENOMIC DNA]</scope>
    <source>
        <strain evidence="6 7">DSM 6997</strain>
    </source>
</reference>
<evidence type="ECO:0000313" key="6">
    <source>
        <dbReference type="EMBL" id="KEO91644.1"/>
    </source>
</evidence>
<dbReference type="STRING" id="1044.EH31_02945"/>
<dbReference type="GO" id="GO:0046872">
    <property type="term" value="F:metal ion binding"/>
    <property type="evidence" value="ECO:0007669"/>
    <property type="project" value="UniProtKB-KW"/>
</dbReference>
<evidence type="ECO:0000256" key="1">
    <source>
        <dbReference type="ARBA" id="ARBA00010312"/>
    </source>
</evidence>
<comment type="caution">
    <text evidence="6">The sequence shown here is derived from an EMBL/GenBank/DDBJ whole genome shotgun (WGS) entry which is preliminary data.</text>
</comment>